<dbReference type="Proteomes" id="UP000778951">
    <property type="component" value="Unassembled WGS sequence"/>
</dbReference>
<keyword evidence="12" id="KW-1185">Reference proteome</keyword>
<evidence type="ECO:0000256" key="8">
    <source>
        <dbReference type="ARBA" id="ARBA00031423"/>
    </source>
</evidence>
<dbReference type="AlphaFoldDB" id="A0A968GGJ1"/>
<keyword evidence="5 10" id="KW-0328">Glycosyltransferase</keyword>
<dbReference type="NCBIfam" id="NF011080">
    <property type="entry name" value="PRK14508.1-3"/>
    <property type="match status" value="1"/>
</dbReference>
<evidence type="ECO:0000313" key="11">
    <source>
        <dbReference type="EMBL" id="NIZ70089.1"/>
    </source>
</evidence>
<evidence type="ECO:0000256" key="4">
    <source>
        <dbReference type="ARBA" id="ARBA00020295"/>
    </source>
</evidence>
<protein>
    <recommendedName>
        <fullName evidence="4 10">4-alpha-glucanotransferase</fullName>
        <ecNumber evidence="3 10">2.4.1.25</ecNumber>
    </recommendedName>
    <alternativeName>
        <fullName evidence="8 10">Amylomaltase</fullName>
    </alternativeName>
    <alternativeName>
        <fullName evidence="9 10">Disproportionating enzyme</fullName>
    </alternativeName>
</protein>
<evidence type="ECO:0000256" key="6">
    <source>
        <dbReference type="ARBA" id="ARBA00022679"/>
    </source>
</evidence>
<dbReference type="Gene3D" id="3.20.20.80">
    <property type="entry name" value="Glycosidases"/>
    <property type="match status" value="1"/>
</dbReference>
<name>A0A968GGJ1_9SPIO</name>
<dbReference type="GO" id="GO:0004134">
    <property type="term" value="F:4-alpha-glucanotransferase activity"/>
    <property type="evidence" value="ECO:0007669"/>
    <property type="project" value="UniProtKB-EC"/>
</dbReference>
<dbReference type="EMBL" id="JAATLM010000001">
    <property type="protein sequence ID" value="NIZ70089.1"/>
    <property type="molecule type" value="Genomic_DNA"/>
</dbReference>
<reference evidence="11" key="1">
    <citation type="submission" date="2020-03" db="EMBL/GenBank/DDBJ databases">
        <title>Spirochaetal bacteria isolated from arthropods constitute a novel genus Entomospira genus novum within the order Spirochaetales.</title>
        <authorList>
            <person name="Grana-Miraglia L."/>
            <person name="Sikutova S."/>
            <person name="Fingerle V."/>
            <person name="Sing A."/>
            <person name="Castillo-Ramirez S."/>
            <person name="Margos G."/>
            <person name="Rudolf I."/>
        </authorList>
    </citation>
    <scope>NUCLEOTIDE SEQUENCE</scope>
    <source>
        <strain evidence="11">BR149</strain>
    </source>
</reference>
<keyword evidence="6 10" id="KW-0808">Transferase</keyword>
<accession>A0A968GGJ1</accession>
<proteinExistence type="inferred from homology"/>
<dbReference type="InterPro" id="IPR017853">
    <property type="entry name" value="GH"/>
</dbReference>
<evidence type="ECO:0000256" key="7">
    <source>
        <dbReference type="ARBA" id="ARBA00023277"/>
    </source>
</evidence>
<dbReference type="RefSeq" id="WP_167696196.1">
    <property type="nucleotide sequence ID" value="NZ_CP118181.1"/>
</dbReference>
<dbReference type="SUPFAM" id="SSF51445">
    <property type="entry name" value="(Trans)glycosidases"/>
    <property type="match status" value="1"/>
</dbReference>
<evidence type="ECO:0000256" key="1">
    <source>
        <dbReference type="ARBA" id="ARBA00000439"/>
    </source>
</evidence>
<evidence type="ECO:0000313" key="12">
    <source>
        <dbReference type="Proteomes" id="UP000778951"/>
    </source>
</evidence>
<sequence length="490" mass="57614">MEKKAGILMAISSLPSAYGIGDFGPRAYQFVDEISTHHLKIWQILPFNRLGYGNSPYQPHSSIAGDELFISPDLLVKEGLLTQADLSTISPHPEGVQYDATRAFKEPFLQKAFEAFQQSKSLKAEFATFAKENKWLYNYAVFMTFKKLNQMRLWLEWPQEHKNWIRDHQFDLSAHQAEIDYQQFLQFIFFKQWHQLRAYANAKGIQIMGDIPFYVGIDSIDVWENQEFFLLDEASYPTFIAGVPPDYFSATGQRWGNPLYNWQKMQENDYRFWVERLWANMQAFDIVRIDHFRAFDTYWKIPASCETAIEGEWIEGPAYHFFDAIYRQLPNLNLVAEDLGEMRPEVYTLRDHYHFAGMKIIQFTFDPHENNNDFEDRENMIIYTGTHDNQTILGWYQEQPHEVQQATDRYLEERGFTGSFSRKWVRFALSSIAKWTITPTQDLLGLDDSARMNVPGTIGAPNWQWQMQESPAWQEALANYGAWIKEYQRN</sequence>
<evidence type="ECO:0000256" key="2">
    <source>
        <dbReference type="ARBA" id="ARBA00005684"/>
    </source>
</evidence>
<dbReference type="EC" id="2.4.1.25" evidence="3 10"/>
<evidence type="ECO:0000256" key="10">
    <source>
        <dbReference type="RuleBase" id="RU361207"/>
    </source>
</evidence>
<gene>
    <name evidence="11" type="primary">malQ</name>
    <name evidence="11" type="ORF">HCT48_07700</name>
</gene>
<keyword evidence="7 10" id="KW-0119">Carbohydrate metabolism</keyword>
<comment type="caution">
    <text evidence="11">The sequence shown here is derived from an EMBL/GenBank/DDBJ whole genome shotgun (WGS) entry which is preliminary data.</text>
</comment>
<dbReference type="PANTHER" id="PTHR32438:SF5">
    <property type="entry name" value="4-ALPHA-GLUCANOTRANSFERASE DPE1, CHLOROPLASTIC_AMYLOPLASTIC"/>
    <property type="match status" value="1"/>
</dbReference>
<evidence type="ECO:0000256" key="5">
    <source>
        <dbReference type="ARBA" id="ARBA00022676"/>
    </source>
</evidence>
<dbReference type="InterPro" id="IPR003385">
    <property type="entry name" value="Glyco_hydro_77"/>
</dbReference>
<dbReference type="GO" id="GO:0005975">
    <property type="term" value="P:carbohydrate metabolic process"/>
    <property type="evidence" value="ECO:0007669"/>
    <property type="project" value="InterPro"/>
</dbReference>
<comment type="catalytic activity">
    <reaction evidence="1 10">
        <text>Transfers a segment of a (1-&gt;4)-alpha-D-glucan to a new position in an acceptor, which may be glucose or a (1-&gt;4)-alpha-D-glucan.</text>
        <dbReference type="EC" id="2.4.1.25"/>
    </reaction>
</comment>
<organism evidence="11 12">
    <name type="scientific">Entomospira culicis</name>
    <dbReference type="NCBI Taxonomy" id="2719989"/>
    <lineage>
        <taxon>Bacteria</taxon>
        <taxon>Pseudomonadati</taxon>
        <taxon>Spirochaetota</taxon>
        <taxon>Spirochaetia</taxon>
        <taxon>Spirochaetales</taxon>
        <taxon>Spirochaetaceae</taxon>
        <taxon>Entomospira</taxon>
    </lineage>
</organism>
<evidence type="ECO:0000256" key="9">
    <source>
        <dbReference type="ARBA" id="ARBA00031501"/>
    </source>
</evidence>
<dbReference type="NCBIfam" id="TIGR00217">
    <property type="entry name" value="malQ"/>
    <property type="match status" value="1"/>
</dbReference>
<evidence type="ECO:0000256" key="3">
    <source>
        <dbReference type="ARBA" id="ARBA00012560"/>
    </source>
</evidence>
<dbReference type="Pfam" id="PF02446">
    <property type="entry name" value="Glyco_hydro_77"/>
    <property type="match status" value="1"/>
</dbReference>
<dbReference type="NCBIfam" id="NF011079">
    <property type="entry name" value="PRK14508.1-2"/>
    <property type="match status" value="1"/>
</dbReference>
<comment type="similarity">
    <text evidence="2 10">Belongs to the disproportionating enzyme family.</text>
</comment>
<dbReference type="PANTHER" id="PTHR32438">
    <property type="entry name" value="4-ALPHA-GLUCANOTRANSFERASE DPE1, CHLOROPLASTIC/AMYLOPLASTIC"/>
    <property type="match status" value="1"/>
</dbReference>